<evidence type="ECO:0000256" key="3">
    <source>
        <dbReference type="SAM" id="SignalP"/>
    </source>
</evidence>
<dbReference type="PANTHER" id="PTHR45631">
    <property type="entry name" value="OS07G0107800 PROTEIN-RELATED"/>
    <property type="match status" value="1"/>
</dbReference>
<organism evidence="4 5">
    <name type="scientific">Papaver atlanticum</name>
    <dbReference type="NCBI Taxonomy" id="357466"/>
    <lineage>
        <taxon>Eukaryota</taxon>
        <taxon>Viridiplantae</taxon>
        <taxon>Streptophyta</taxon>
        <taxon>Embryophyta</taxon>
        <taxon>Tracheophyta</taxon>
        <taxon>Spermatophyta</taxon>
        <taxon>Magnoliopsida</taxon>
        <taxon>Ranunculales</taxon>
        <taxon>Papaveraceae</taxon>
        <taxon>Papaveroideae</taxon>
        <taxon>Papaver</taxon>
    </lineage>
</organism>
<proteinExistence type="predicted"/>
<dbReference type="AlphaFoldDB" id="A0AAD4T7Z5"/>
<keyword evidence="2" id="KW-1133">Transmembrane helix</keyword>
<dbReference type="Gene3D" id="3.80.10.10">
    <property type="entry name" value="Ribonuclease Inhibitor"/>
    <property type="match status" value="1"/>
</dbReference>
<dbReference type="Proteomes" id="UP001202328">
    <property type="component" value="Unassembled WGS sequence"/>
</dbReference>
<dbReference type="InterPro" id="IPR032675">
    <property type="entry name" value="LRR_dom_sf"/>
</dbReference>
<keyword evidence="2" id="KW-0812">Transmembrane</keyword>
<feature type="compositionally biased region" description="Low complexity" evidence="1">
    <location>
        <begin position="174"/>
        <end position="186"/>
    </location>
</feature>
<sequence>MKTTSYVNLARLVSVLSLSSLLFLTVSAQTDETSSTVTGETNSTDVDIFSIYVAEGDPCLPVPHSWIKCSSDDTPRVTEINLHDSTLVGTDIPDFSAMDALEKIDLGANILLAAEFPDFLANFPKLKVLYLVGTSIYGTIPTSLKKRSDNKTLTLMLSGLDVCYSDEDVCPTKTVTGKGKGTPPAGTDEETSPGTDNETSQGKSEETSSTGTDEEKSATSLTSTPPKSGKKKTTPIVLGTLIPLFVIFTAIVGFLATRHQKRKATAAAGLMNGTMPMHGNTMSPNPLLPGMNLQDIENAAQNNFPDDQGANTNQHTHPTA</sequence>
<keyword evidence="3" id="KW-0732">Signal</keyword>
<feature type="signal peptide" evidence="3">
    <location>
        <begin position="1"/>
        <end position="28"/>
    </location>
</feature>
<keyword evidence="2" id="KW-0472">Membrane</keyword>
<evidence type="ECO:0000313" key="5">
    <source>
        <dbReference type="Proteomes" id="UP001202328"/>
    </source>
</evidence>
<gene>
    <name evidence="4" type="ORF">MKW98_003758</name>
</gene>
<evidence type="ECO:0000313" key="4">
    <source>
        <dbReference type="EMBL" id="KAI3942159.1"/>
    </source>
</evidence>
<protein>
    <submittedName>
        <fullName evidence="4">Uncharacterized protein</fullName>
    </submittedName>
</protein>
<evidence type="ECO:0000256" key="2">
    <source>
        <dbReference type="SAM" id="Phobius"/>
    </source>
</evidence>
<accession>A0AAD4T7Z5</accession>
<dbReference type="SUPFAM" id="SSF52058">
    <property type="entry name" value="L domain-like"/>
    <property type="match status" value="1"/>
</dbReference>
<feature type="region of interest" description="Disordered" evidence="1">
    <location>
        <begin position="301"/>
        <end position="320"/>
    </location>
</feature>
<feature type="transmembrane region" description="Helical" evidence="2">
    <location>
        <begin position="236"/>
        <end position="256"/>
    </location>
</feature>
<evidence type="ECO:0000256" key="1">
    <source>
        <dbReference type="SAM" id="MobiDB-lite"/>
    </source>
</evidence>
<reference evidence="4" key="1">
    <citation type="submission" date="2022-04" db="EMBL/GenBank/DDBJ databases">
        <title>A functionally conserved STORR gene fusion in Papaver species that diverged 16.8 million years ago.</title>
        <authorList>
            <person name="Catania T."/>
        </authorList>
    </citation>
    <scope>NUCLEOTIDE SEQUENCE</scope>
    <source>
        <strain evidence="4">S-188037</strain>
    </source>
</reference>
<name>A0AAD4T7Z5_9MAGN</name>
<dbReference type="PANTHER" id="PTHR45631:SF44">
    <property type="entry name" value="CARBOHYDRATE-BINDING PROTEIN OF THE ER PROTEIN"/>
    <property type="match status" value="1"/>
</dbReference>
<comment type="caution">
    <text evidence="4">The sequence shown here is derived from an EMBL/GenBank/DDBJ whole genome shotgun (WGS) entry which is preliminary data.</text>
</comment>
<feature type="region of interest" description="Disordered" evidence="1">
    <location>
        <begin position="174"/>
        <end position="233"/>
    </location>
</feature>
<keyword evidence="5" id="KW-1185">Reference proteome</keyword>
<feature type="compositionally biased region" description="Low complexity" evidence="1">
    <location>
        <begin position="198"/>
        <end position="211"/>
    </location>
</feature>
<feature type="chain" id="PRO_5042186712" evidence="3">
    <location>
        <begin position="29"/>
        <end position="320"/>
    </location>
</feature>
<dbReference type="EMBL" id="JAJJMB010004716">
    <property type="protein sequence ID" value="KAI3942159.1"/>
    <property type="molecule type" value="Genomic_DNA"/>
</dbReference>